<dbReference type="InterPro" id="IPR051698">
    <property type="entry name" value="Transposase_11-like"/>
</dbReference>
<dbReference type="InterPro" id="IPR002559">
    <property type="entry name" value="Transposase_11"/>
</dbReference>
<evidence type="ECO:0000259" key="1">
    <source>
        <dbReference type="Pfam" id="PF01609"/>
    </source>
</evidence>
<organism evidence="2 3">
    <name type="scientific">Neolewinella aurantiaca</name>
    <dbReference type="NCBI Taxonomy" id="2602767"/>
    <lineage>
        <taxon>Bacteria</taxon>
        <taxon>Pseudomonadati</taxon>
        <taxon>Bacteroidota</taxon>
        <taxon>Saprospiria</taxon>
        <taxon>Saprospirales</taxon>
        <taxon>Lewinellaceae</taxon>
        <taxon>Neolewinella</taxon>
    </lineage>
</organism>
<dbReference type="PANTHER" id="PTHR30298:SF0">
    <property type="entry name" value="PROTEIN YBFL-RELATED"/>
    <property type="match status" value="1"/>
</dbReference>
<dbReference type="GO" id="GO:0006313">
    <property type="term" value="P:DNA transposition"/>
    <property type="evidence" value="ECO:0007669"/>
    <property type="project" value="InterPro"/>
</dbReference>
<dbReference type="OrthoDB" id="9815086at2"/>
<evidence type="ECO:0000313" key="2">
    <source>
        <dbReference type="EMBL" id="TXF87719.1"/>
    </source>
</evidence>
<gene>
    <name evidence="2" type="ORF">FUA23_17450</name>
</gene>
<reference evidence="2 3" key="1">
    <citation type="submission" date="2019-08" db="EMBL/GenBank/DDBJ databases">
        <title>Lewinella sp. strain SSH13 Genome sequencing and assembly.</title>
        <authorList>
            <person name="Kim I."/>
        </authorList>
    </citation>
    <scope>NUCLEOTIDE SEQUENCE [LARGE SCALE GENOMIC DNA]</scope>
    <source>
        <strain evidence="2 3">SSH13</strain>
    </source>
</reference>
<proteinExistence type="predicted"/>
<dbReference type="GO" id="GO:0004803">
    <property type="term" value="F:transposase activity"/>
    <property type="evidence" value="ECO:0007669"/>
    <property type="project" value="InterPro"/>
</dbReference>
<feature type="domain" description="Transposase IS4-like" evidence="1">
    <location>
        <begin position="23"/>
        <end position="227"/>
    </location>
</feature>
<dbReference type="RefSeq" id="WP_147932052.1">
    <property type="nucleotide sequence ID" value="NZ_VOXD01000032.1"/>
</dbReference>
<accession>A0A5C7FC67</accession>
<dbReference type="NCBIfam" id="NF033564">
    <property type="entry name" value="transpos_ISAs1"/>
    <property type="match status" value="1"/>
</dbReference>
<dbReference type="GO" id="GO:0003677">
    <property type="term" value="F:DNA binding"/>
    <property type="evidence" value="ECO:0007669"/>
    <property type="project" value="InterPro"/>
</dbReference>
<evidence type="ECO:0000313" key="3">
    <source>
        <dbReference type="Proteomes" id="UP000321907"/>
    </source>
</evidence>
<dbReference type="Pfam" id="PF01609">
    <property type="entry name" value="DDE_Tnp_1"/>
    <property type="match status" value="1"/>
</dbReference>
<sequence>MDQMKPRREGGDYAKIVVNCFAAASSIALGQTAVDSKSGETKGAVQLIESVDVKGKCISGDANFCNFDLMELIISKGADYLIALKGRNGKLLGAAKEVFGDEAIEKDEYQITETGHGREERRTYRLVNATQLDARVTSPYSMLANVIEVRRERRITRKETDFSTETHYYVTSLDKGINEIAIKIRQHWAVEYSLHHVLDVTFEEDASRMRKGNAATNLSLIRKIAMNYLMPGKSKAGIKKARMRAAFSDKRRSELFQV</sequence>
<dbReference type="PANTHER" id="PTHR30298">
    <property type="entry name" value="H REPEAT-ASSOCIATED PREDICTED TRANSPOSASE"/>
    <property type="match status" value="1"/>
</dbReference>
<dbReference type="EMBL" id="VOXD01000032">
    <property type="protein sequence ID" value="TXF87719.1"/>
    <property type="molecule type" value="Genomic_DNA"/>
</dbReference>
<protein>
    <submittedName>
        <fullName evidence="2">ISAs1 family transposase</fullName>
    </submittedName>
</protein>
<keyword evidence="3" id="KW-1185">Reference proteome</keyword>
<comment type="caution">
    <text evidence="2">The sequence shown here is derived from an EMBL/GenBank/DDBJ whole genome shotgun (WGS) entry which is preliminary data.</text>
</comment>
<dbReference type="Proteomes" id="UP000321907">
    <property type="component" value="Unassembled WGS sequence"/>
</dbReference>
<name>A0A5C7FC67_9BACT</name>
<dbReference type="AlphaFoldDB" id="A0A5C7FC67"/>
<dbReference type="InterPro" id="IPR047647">
    <property type="entry name" value="ISAs1_transpos"/>
</dbReference>